<name>A0AAE1ATJ4_9GAST</name>
<dbReference type="InterPro" id="IPR000889">
    <property type="entry name" value="Glutathione_peroxidase"/>
</dbReference>
<evidence type="ECO:0000313" key="6">
    <source>
        <dbReference type="Proteomes" id="UP001283361"/>
    </source>
</evidence>
<dbReference type="SUPFAM" id="SSF52833">
    <property type="entry name" value="Thioredoxin-like"/>
    <property type="match status" value="1"/>
</dbReference>
<evidence type="ECO:0008006" key="7">
    <source>
        <dbReference type="Google" id="ProtNLM"/>
    </source>
</evidence>
<dbReference type="AlphaFoldDB" id="A0AAE1ATJ4"/>
<dbReference type="PANTHER" id="PTHR11592">
    <property type="entry name" value="GLUTATHIONE PEROXIDASE"/>
    <property type="match status" value="1"/>
</dbReference>
<gene>
    <name evidence="5" type="ORF">RRG08_011988</name>
</gene>
<dbReference type="EMBL" id="JAWDGP010001364">
    <property type="protein sequence ID" value="KAK3792537.1"/>
    <property type="molecule type" value="Genomic_DNA"/>
</dbReference>
<sequence length="232" mass="25796">MGIEKEKLQFELESSEDQTNNKTPMFRKGVYRPGSCDVLTINSLVTPFRVDAFEFARPTGRIATNIGSCSSSSSTIIMASGGEEWKKAKSIYEFSALDIDGNNVSLEKYRGKVCLIVNLQALHAKYAGSGLAILGFPCNQFGSQEPGTNEEIKKFAQDGFGVQFDMFAKIEVNGKNAHPLYKYLKKEQGGTFGDFIKWNFSKFLVNKEGKPVSRYAPNTEPNAIEKDFLKLL</sequence>
<evidence type="ECO:0000256" key="2">
    <source>
        <dbReference type="ARBA" id="ARBA00022559"/>
    </source>
</evidence>
<dbReference type="PROSITE" id="PS51355">
    <property type="entry name" value="GLUTATHIONE_PEROXID_3"/>
    <property type="match status" value="1"/>
</dbReference>
<evidence type="ECO:0000256" key="1">
    <source>
        <dbReference type="ARBA" id="ARBA00006926"/>
    </source>
</evidence>
<evidence type="ECO:0000256" key="4">
    <source>
        <dbReference type="ARBA" id="ARBA00023002"/>
    </source>
</evidence>
<comment type="caution">
    <text evidence="5">The sequence shown here is derived from an EMBL/GenBank/DDBJ whole genome shotgun (WGS) entry which is preliminary data.</text>
</comment>
<dbReference type="FunFam" id="3.40.30.10:FF:000025">
    <property type="entry name" value="Glutathione peroxidase"/>
    <property type="match status" value="1"/>
</dbReference>
<keyword evidence="4" id="KW-0560">Oxidoreductase</keyword>
<comment type="similarity">
    <text evidence="1">Belongs to the glutathione peroxidase family.</text>
</comment>
<evidence type="ECO:0000313" key="5">
    <source>
        <dbReference type="EMBL" id="KAK3792537.1"/>
    </source>
</evidence>
<dbReference type="Gene3D" id="3.40.30.10">
    <property type="entry name" value="Glutaredoxin"/>
    <property type="match status" value="1"/>
</dbReference>
<dbReference type="InterPro" id="IPR036249">
    <property type="entry name" value="Thioredoxin-like_sf"/>
</dbReference>
<dbReference type="Proteomes" id="UP001283361">
    <property type="component" value="Unassembled WGS sequence"/>
</dbReference>
<keyword evidence="2" id="KW-0575">Peroxidase</keyword>
<dbReference type="PROSITE" id="PS00763">
    <property type="entry name" value="GLUTATHIONE_PEROXID_2"/>
    <property type="match status" value="1"/>
</dbReference>
<dbReference type="CDD" id="cd00340">
    <property type="entry name" value="GSH_Peroxidase"/>
    <property type="match status" value="1"/>
</dbReference>
<dbReference type="GO" id="GO:0004601">
    <property type="term" value="F:peroxidase activity"/>
    <property type="evidence" value="ECO:0007669"/>
    <property type="project" value="UniProtKB-KW"/>
</dbReference>
<dbReference type="GO" id="GO:0006979">
    <property type="term" value="P:response to oxidative stress"/>
    <property type="evidence" value="ECO:0007669"/>
    <property type="project" value="InterPro"/>
</dbReference>
<evidence type="ECO:0000256" key="3">
    <source>
        <dbReference type="ARBA" id="ARBA00022933"/>
    </source>
</evidence>
<reference evidence="5" key="1">
    <citation type="journal article" date="2023" name="G3 (Bethesda)">
        <title>A reference genome for the long-term kleptoplast-retaining sea slug Elysia crispata morphotype clarki.</title>
        <authorList>
            <person name="Eastman K.E."/>
            <person name="Pendleton A.L."/>
            <person name="Shaikh M.A."/>
            <person name="Suttiyut T."/>
            <person name="Ogas R."/>
            <person name="Tomko P."/>
            <person name="Gavelis G."/>
            <person name="Widhalm J.R."/>
            <person name="Wisecaver J.H."/>
        </authorList>
    </citation>
    <scope>NUCLEOTIDE SEQUENCE</scope>
    <source>
        <strain evidence="5">ECLA1</strain>
    </source>
</reference>
<protein>
    <recommendedName>
        <fullName evidence="7">Glutathione peroxidase</fullName>
    </recommendedName>
</protein>
<dbReference type="PANTHER" id="PTHR11592:SF134">
    <property type="entry name" value="PHOSPHOLIPID HYDROPEROXIDE GLUTATHIONE PEROXIDASE"/>
    <property type="match status" value="1"/>
</dbReference>
<dbReference type="Pfam" id="PF00255">
    <property type="entry name" value="GSHPx"/>
    <property type="match status" value="1"/>
</dbReference>
<keyword evidence="3" id="KW-0712">Selenocysteine</keyword>
<dbReference type="InterPro" id="IPR029760">
    <property type="entry name" value="GPX_CS"/>
</dbReference>
<organism evidence="5 6">
    <name type="scientific">Elysia crispata</name>
    <name type="common">lettuce slug</name>
    <dbReference type="NCBI Taxonomy" id="231223"/>
    <lineage>
        <taxon>Eukaryota</taxon>
        <taxon>Metazoa</taxon>
        <taxon>Spiralia</taxon>
        <taxon>Lophotrochozoa</taxon>
        <taxon>Mollusca</taxon>
        <taxon>Gastropoda</taxon>
        <taxon>Heterobranchia</taxon>
        <taxon>Euthyneura</taxon>
        <taxon>Panpulmonata</taxon>
        <taxon>Sacoglossa</taxon>
        <taxon>Placobranchoidea</taxon>
        <taxon>Plakobranchidae</taxon>
        <taxon>Elysia</taxon>
    </lineage>
</organism>
<proteinExistence type="inferred from homology"/>
<accession>A0AAE1ATJ4</accession>
<keyword evidence="6" id="KW-1185">Reference proteome</keyword>